<sequence length="447" mass="46569">MSVRGVSDAHLHTLSRPRAVLAAWLMAGLVLLAFAHGARTGLPAWPAGVAAWGAGVALWPRLDAGQRRFALILCGLGMLALGVAVWRGGRPAWSGLLTQNTALLGMLAAVSFLQLVGVGKDGERPLPRGRRALWQTLAGVHVLGAVINMSVVFIIAERIARDGRLSAAQAALLARGFLLAALWSPFFGAMAVALTYAPGARLEELVLAGVPLAAVLLWLIARTLPVSADGGEGGFVGFPMRASSLWLPLALTAMVSAGLVWLPGWSSLAVISGSALMISVVSMLVARGPVDGVERLAAHALRRLPAMSGELMLFLSAGVFATGLQALMQGDAGWTPFDRFGPVEAALVLGAMVALAAIGVHTVITIVIAATWLAPLSPDPMLLAQIFLMAWSIGLALNPMAGVHLSLQGRFGLSAVGLARGNLRYCLASYVLASLWLIVVGAWRGLL</sequence>
<gene>
    <name evidence="2" type="ORF">U5817_19535</name>
</gene>
<name>A0ABZ1AHP0_AROEV</name>
<evidence type="ECO:0000256" key="1">
    <source>
        <dbReference type="SAM" id="Phobius"/>
    </source>
</evidence>
<accession>A0ABZ1AHP0</accession>
<feature type="transmembrane region" description="Helical" evidence="1">
    <location>
        <begin position="268"/>
        <end position="290"/>
    </location>
</feature>
<feature type="transmembrane region" description="Helical" evidence="1">
    <location>
        <begin position="69"/>
        <end position="89"/>
    </location>
</feature>
<keyword evidence="1" id="KW-0472">Membrane</keyword>
<feature type="transmembrane region" description="Helical" evidence="1">
    <location>
        <begin position="177"/>
        <end position="199"/>
    </location>
</feature>
<feature type="transmembrane region" description="Helical" evidence="1">
    <location>
        <begin position="132"/>
        <end position="156"/>
    </location>
</feature>
<keyword evidence="3" id="KW-1185">Reference proteome</keyword>
<dbReference type="Proteomes" id="UP001626593">
    <property type="component" value="Chromosome"/>
</dbReference>
<proteinExistence type="predicted"/>
<keyword evidence="1" id="KW-0812">Transmembrane</keyword>
<feature type="transmembrane region" description="Helical" evidence="1">
    <location>
        <begin position="386"/>
        <end position="407"/>
    </location>
</feature>
<dbReference type="RefSeq" id="WP_407278510.1">
    <property type="nucleotide sequence ID" value="NZ_CP141259.1"/>
</dbReference>
<feature type="transmembrane region" description="Helical" evidence="1">
    <location>
        <begin position="101"/>
        <end position="120"/>
    </location>
</feature>
<protein>
    <submittedName>
        <fullName evidence="2">Uncharacterized protein</fullName>
    </submittedName>
</protein>
<feature type="transmembrane region" description="Helical" evidence="1">
    <location>
        <begin position="205"/>
        <end position="224"/>
    </location>
</feature>
<feature type="transmembrane region" description="Helical" evidence="1">
    <location>
        <begin position="427"/>
        <end position="446"/>
    </location>
</feature>
<reference evidence="2 3" key="1">
    <citation type="submission" date="2023-12" db="EMBL/GenBank/DDBJ databases">
        <title>A. evansii MAY27, complete genome.</title>
        <authorList>
            <person name="Wang Y."/>
        </authorList>
    </citation>
    <scope>NUCLEOTIDE SEQUENCE [LARGE SCALE GENOMIC DNA]</scope>
    <source>
        <strain evidence="2 3">MAY27</strain>
    </source>
</reference>
<feature type="transmembrane region" description="Helical" evidence="1">
    <location>
        <begin position="348"/>
        <end position="374"/>
    </location>
</feature>
<feature type="transmembrane region" description="Helical" evidence="1">
    <location>
        <begin position="245"/>
        <end position="262"/>
    </location>
</feature>
<organism evidence="2 3">
    <name type="scientific">Aromatoleum evansii</name>
    <name type="common">Azoarcus evansii</name>
    <dbReference type="NCBI Taxonomy" id="59406"/>
    <lineage>
        <taxon>Bacteria</taxon>
        <taxon>Pseudomonadati</taxon>
        <taxon>Pseudomonadota</taxon>
        <taxon>Betaproteobacteria</taxon>
        <taxon>Rhodocyclales</taxon>
        <taxon>Rhodocyclaceae</taxon>
        <taxon>Aromatoleum</taxon>
    </lineage>
</organism>
<feature type="transmembrane region" description="Helical" evidence="1">
    <location>
        <begin position="311"/>
        <end position="328"/>
    </location>
</feature>
<keyword evidence="1" id="KW-1133">Transmembrane helix</keyword>
<dbReference type="EMBL" id="CP141259">
    <property type="protein sequence ID" value="WRL45378.1"/>
    <property type="molecule type" value="Genomic_DNA"/>
</dbReference>
<evidence type="ECO:0000313" key="3">
    <source>
        <dbReference type="Proteomes" id="UP001626593"/>
    </source>
</evidence>
<evidence type="ECO:0000313" key="2">
    <source>
        <dbReference type="EMBL" id="WRL45378.1"/>
    </source>
</evidence>